<feature type="active site" description="Proton donor" evidence="4">
    <location>
        <position position="129"/>
    </location>
</feature>
<dbReference type="InterPro" id="IPR050438">
    <property type="entry name" value="LMW_PTPase"/>
</dbReference>
<evidence type="ECO:0000256" key="2">
    <source>
        <dbReference type="ARBA" id="ARBA00022801"/>
    </source>
</evidence>
<evidence type="ECO:0000256" key="1">
    <source>
        <dbReference type="ARBA" id="ARBA00011063"/>
    </source>
</evidence>
<evidence type="ECO:0000313" key="7">
    <source>
        <dbReference type="Proteomes" id="UP000315995"/>
    </source>
</evidence>
<evidence type="ECO:0000256" key="3">
    <source>
        <dbReference type="ARBA" id="ARBA00022912"/>
    </source>
</evidence>
<dbReference type="Gene3D" id="3.40.50.2300">
    <property type="match status" value="1"/>
</dbReference>
<evidence type="ECO:0000256" key="4">
    <source>
        <dbReference type="PIRSR" id="PIRSR617867-1"/>
    </source>
</evidence>
<dbReference type="PRINTS" id="PR00719">
    <property type="entry name" value="LMWPTPASE"/>
</dbReference>
<reference evidence="6 7" key="1">
    <citation type="submission" date="2019-06" db="EMBL/GenBank/DDBJ databases">
        <title>Persicimonas caeni gen. nov., sp. nov., a predatory bacterium isolated from solar saltern.</title>
        <authorList>
            <person name="Wang S."/>
        </authorList>
    </citation>
    <scope>NUCLEOTIDE SEQUENCE [LARGE SCALE GENOMIC DNA]</scope>
    <source>
        <strain evidence="6 7">YN101</strain>
    </source>
</reference>
<feature type="active site" description="Nucleophile" evidence="4">
    <location>
        <position position="17"/>
    </location>
</feature>
<comment type="similarity">
    <text evidence="1">Belongs to the low molecular weight phosphotyrosine protein phosphatase family.</text>
</comment>
<dbReference type="PANTHER" id="PTHR11717">
    <property type="entry name" value="LOW MOLECULAR WEIGHT PROTEIN TYROSINE PHOSPHATASE"/>
    <property type="match status" value="1"/>
</dbReference>
<keyword evidence="2" id="KW-0378">Hydrolase</keyword>
<gene>
    <name evidence="6" type="ORF">FIV42_28920</name>
</gene>
<organism evidence="6 7">
    <name type="scientific">Persicimonas caeni</name>
    <dbReference type="NCBI Taxonomy" id="2292766"/>
    <lineage>
        <taxon>Bacteria</taxon>
        <taxon>Deltaproteobacteria</taxon>
        <taxon>Bradymonadales</taxon>
        <taxon>Bradymonadaceae</taxon>
        <taxon>Persicimonas</taxon>
    </lineage>
</organism>
<proteinExistence type="inferred from homology"/>
<evidence type="ECO:0000259" key="5">
    <source>
        <dbReference type="SMART" id="SM00226"/>
    </source>
</evidence>
<feature type="domain" description="Phosphotyrosine protein phosphatase I" evidence="5">
    <location>
        <begin position="11"/>
        <end position="155"/>
    </location>
</feature>
<dbReference type="Pfam" id="PF01451">
    <property type="entry name" value="LMWPc"/>
    <property type="match status" value="1"/>
</dbReference>
<dbReference type="SUPFAM" id="SSF52788">
    <property type="entry name" value="Phosphotyrosine protein phosphatases I"/>
    <property type="match status" value="1"/>
</dbReference>
<sequence length="156" mass="17131">MSTMTNKSKTRRIVFVCSGNICRSPLAEAMAKPMLEERGIPAVVISAGTLGLQGRSAAANSVTVAGEVGIDLEGHRSQGVSIPLMRMADHIVVMAPRHEAELVGKDRGLTGKIVRLWEYLDEDLDHIPDPVGQDVETFRVMRDRVQEALERWIGKL</sequence>
<feature type="active site" evidence="4">
    <location>
        <position position="23"/>
    </location>
</feature>
<dbReference type="InterPro" id="IPR017867">
    <property type="entry name" value="Tyr_phospatase_low_mol_wt"/>
</dbReference>
<accession>A0A4Y6Q253</accession>
<dbReference type="PANTHER" id="PTHR11717:SF31">
    <property type="entry name" value="LOW MOLECULAR WEIGHT PROTEIN-TYROSINE-PHOSPHATASE ETP-RELATED"/>
    <property type="match status" value="1"/>
</dbReference>
<keyword evidence="3" id="KW-0904">Protein phosphatase</keyword>
<dbReference type="Proteomes" id="UP000315995">
    <property type="component" value="Chromosome"/>
</dbReference>
<dbReference type="InterPro" id="IPR023485">
    <property type="entry name" value="Ptyr_pPase"/>
</dbReference>
<accession>A0A5B8YDH2</accession>
<keyword evidence="7" id="KW-1185">Reference proteome</keyword>
<name>A0A4Y6Q253_PERCE</name>
<protein>
    <recommendedName>
        <fullName evidence="5">Phosphotyrosine protein phosphatase I domain-containing protein</fullName>
    </recommendedName>
</protein>
<evidence type="ECO:0000313" key="6">
    <source>
        <dbReference type="EMBL" id="QDG54623.1"/>
    </source>
</evidence>
<dbReference type="EMBL" id="CP041186">
    <property type="protein sequence ID" value="QDG54623.1"/>
    <property type="molecule type" value="Genomic_DNA"/>
</dbReference>
<dbReference type="AlphaFoldDB" id="A0A4Y6Q253"/>
<dbReference type="InterPro" id="IPR036196">
    <property type="entry name" value="Ptyr_pPase_sf"/>
</dbReference>
<dbReference type="SMART" id="SM00226">
    <property type="entry name" value="LMWPc"/>
    <property type="match status" value="1"/>
</dbReference>
<dbReference type="GO" id="GO:0004725">
    <property type="term" value="F:protein tyrosine phosphatase activity"/>
    <property type="evidence" value="ECO:0007669"/>
    <property type="project" value="InterPro"/>
</dbReference>
<dbReference type="OrthoDB" id="9784339at2"/>